<organism evidence="1 2">
    <name type="scientific">Laccaria amethystina LaAM-08-1</name>
    <dbReference type="NCBI Taxonomy" id="1095629"/>
    <lineage>
        <taxon>Eukaryota</taxon>
        <taxon>Fungi</taxon>
        <taxon>Dikarya</taxon>
        <taxon>Basidiomycota</taxon>
        <taxon>Agaricomycotina</taxon>
        <taxon>Agaricomycetes</taxon>
        <taxon>Agaricomycetidae</taxon>
        <taxon>Agaricales</taxon>
        <taxon>Agaricineae</taxon>
        <taxon>Hydnangiaceae</taxon>
        <taxon>Laccaria</taxon>
    </lineage>
</organism>
<dbReference type="AlphaFoldDB" id="A0A0C9WHD3"/>
<gene>
    <name evidence="1" type="ORF">K443DRAFT_686341</name>
</gene>
<dbReference type="HOGENOM" id="CLU_3032717_0_0_1"/>
<accession>A0A0C9WHD3</accession>
<protein>
    <submittedName>
        <fullName evidence="1">Uncharacterized protein</fullName>
    </submittedName>
</protein>
<evidence type="ECO:0000313" key="1">
    <source>
        <dbReference type="EMBL" id="KIJ90994.1"/>
    </source>
</evidence>
<sequence>MNLEIATFTECLHCKQACNQNLSSPNLFALLAICKPRHPLETTLHTDSGDTVISS</sequence>
<name>A0A0C9WHD3_9AGAR</name>
<dbReference type="EMBL" id="KN839071">
    <property type="protein sequence ID" value="KIJ90994.1"/>
    <property type="molecule type" value="Genomic_DNA"/>
</dbReference>
<evidence type="ECO:0000313" key="2">
    <source>
        <dbReference type="Proteomes" id="UP000054477"/>
    </source>
</evidence>
<proteinExistence type="predicted"/>
<keyword evidence="2" id="KW-1185">Reference proteome</keyword>
<dbReference type="Proteomes" id="UP000054477">
    <property type="component" value="Unassembled WGS sequence"/>
</dbReference>
<reference evidence="2" key="2">
    <citation type="submission" date="2015-01" db="EMBL/GenBank/DDBJ databases">
        <title>Evolutionary Origins and Diversification of the Mycorrhizal Mutualists.</title>
        <authorList>
            <consortium name="DOE Joint Genome Institute"/>
            <consortium name="Mycorrhizal Genomics Consortium"/>
            <person name="Kohler A."/>
            <person name="Kuo A."/>
            <person name="Nagy L.G."/>
            <person name="Floudas D."/>
            <person name="Copeland A."/>
            <person name="Barry K.W."/>
            <person name="Cichocki N."/>
            <person name="Veneault-Fourrey C."/>
            <person name="LaButti K."/>
            <person name="Lindquist E.A."/>
            <person name="Lipzen A."/>
            <person name="Lundell T."/>
            <person name="Morin E."/>
            <person name="Murat C."/>
            <person name="Riley R."/>
            <person name="Ohm R."/>
            <person name="Sun H."/>
            <person name="Tunlid A."/>
            <person name="Henrissat B."/>
            <person name="Grigoriev I.V."/>
            <person name="Hibbett D.S."/>
            <person name="Martin F."/>
        </authorList>
    </citation>
    <scope>NUCLEOTIDE SEQUENCE [LARGE SCALE GENOMIC DNA]</scope>
    <source>
        <strain evidence="2">LaAM-08-1</strain>
    </source>
</reference>
<reference evidence="1 2" key="1">
    <citation type="submission" date="2014-04" db="EMBL/GenBank/DDBJ databases">
        <authorList>
            <consortium name="DOE Joint Genome Institute"/>
            <person name="Kuo A."/>
            <person name="Kohler A."/>
            <person name="Nagy L.G."/>
            <person name="Floudas D."/>
            <person name="Copeland A."/>
            <person name="Barry K.W."/>
            <person name="Cichocki N."/>
            <person name="Veneault-Fourrey C."/>
            <person name="LaButti K."/>
            <person name="Lindquist E.A."/>
            <person name="Lipzen A."/>
            <person name="Lundell T."/>
            <person name="Morin E."/>
            <person name="Murat C."/>
            <person name="Sun H."/>
            <person name="Tunlid A."/>
            <person name="Henrissat B."/>
            <person name="Grigoriev I.V."/>
            <person name="Hibbett D.S."/>
            <person name="Martin F."/>
            <person name="Nordberg H.P."/>
            <person name="Cantor M.N."/>
            <person name="Hua S.X."/>
        </authorList>
    </citation>
    <scope>NUCLEOTIDE SEQUENCE [LARGE SCALE GENOMIC DNA]</scope>
    <source>
        <strain evidence="1 2">LaAM-08-1</strain>
    </source>
</reference>